<reference evidence="5" key="1">
    <citation type="journal article" date="2019" name="Int. J. Syst. Evol. Microbiol.">
        <title>The Global Catalogue of Microorganisms (GCM) 10K type strain sequencing project: providing services to taxonomists for standard genome sequencing and annotation.</title>
        <authorList>
            <consortium name="The Broad Institute Genomics Platform"/>
            <consortium name="The Broad Institute Genome Sequencing Center for Infectious Disease"/>
            <person name="Wu L."/>
            <person name="Ma J."/>
        </authorList>
    </citation>
    <scope>NUCLEOTIDE SEQUENCE [LARGE SCALE GENOMIC DNA]</scope>
    <source>
        <strain evidence="5">CECT 7798</strain>
    </source>
</reference>
<evidence type="ECO:0000313" key="4">
    <source>
        <dbReference type="EMBL" id="MFC3755405.1"/>
    </source>
</evidence>
<keyword evidence="5" id="KW-1185">Reference proteome</keyword>
<evidence type="ECO:0000256" key="2">
    <source>
        <dbReference type="SAM" id="SignalP"/>
    </source>
</evidence>
<dbReference type="InterPro" id="IPR026444">
    <property type="entry name" value="Secre_tail"/>
</dbReference>
<dbReference type="Proteomes" id="UP001595735">
    <property type="component" value="Unassembled WGS sequence"/>
</dbReference>
<dbReference type="PANTHER" id="PTHR42754:SF1">
    <property type="entry name" value="LIPOPROTEIN"/>
    <property type="match status" value="1"/>
</dbReference>
<dbReference type="Pfam" id="PF18962">
    <property type="entry name" value="Por_Secre_tail"/>
    <property type="match status" value="1"/>
</dbReference>
<name>A0ABV7XRE6_9FLAO</name>
<organism evidence="4 5">
    <name type="scientific">Chryseobacterium tructae</name>
    <dbReference type="NCBI Taxonomy" id="1037380"/>
    <lineage>
        <taxon>Bacteria</taxon>
        <taxon>Pseudomonadati</taxon>
        <taxon>Bacteroidota</taxon>
        <taxon>Flavobacteriia</taxon>
        <taxon>Flavobacteriales</taxon>
        <taxon>Weeksellaceae</taxon>
        <taxon>Chryseobacterium group</taxon>
        <taxon>Chryseobacterium</taxon>
    </lineage>
</organism>
<proteinExistence type="predicted"/>
<comment type="caution">
    <text evidence="4">The sequence shown here is derived from an EMBL/GenBank/DDBJ whole genome shotgun (WGS) entry which is preliminary data.</text>
</comment>
<keyword evidence="1 2" id="KW-0732">Signal</keyword>
<dbReference type="EMBL" id="JBHRYO010000002">
    <property type="protein sequence ID" value="MFC3755405.1"/>
    <property type="molecule type" value="Genomic_DNA"/>
</dbReference>
<feature type="domain" description="Secretion system C-terminal sorting" evidence="3">
    <location>
        <begin position="445"/>
        <end position="517"/>
    </location>
</feature>
<dbReference type="NCBIfam" id="TIGR04183">
    <property type="entry name" value="Por_Secre_tail"/>
    <property type="match status" value="1"/>
</dbReference>
<feature type="chain" id="PRO_5045258893" evidence="2">
    <location>
        <begin position="21"/>
        <end position="519"/>
    </location>
</feature>
<dbReference type="RefSeq" id="WP_378169747.1">
    <property type="nucleotide sequence ID" value="NZ_JBHRYO010000002.1"/>
</dbReference>
<accession>A0ABV7XRE6</accession>
<protein>
    <submittedName>
        <fullName evidence="4">T9SS type A sorting domain-containing protein</fullName>
    </submittedName>
</protein>
<gene>
    <name evidence="4" type="ORF">ACFONJ_05415</name>
</gene>
<evidence type="ECO:0000256" key="1">
    <source>
        <dbReference type="ARBA" id="ARBA00022729"/>
    </source>
</evidence>
<evidence type="ECO:0000259" key="3">
    <source>
        <dbReference type="Pfam" id="PF18962"/>
    </source>
</evidence>
<dbReference type="PANTHER" id="PTHR42754">
    <property type="entry name" value="ENDOGLUCANASE"/>
    <property type="match status" value="1"/>
</dbReference>
<feature type="signal peptide" evidence="2">
    <location>
        <begin position="1"/>
        <end position="20"/>
    </location>
</feature>
<sequence>MRKFYFILSFFIPFILTAQTAPSIQWQKTLGGSQEDVARSIQQTSDGGYIVAGQTWSSDGDVALNHGLIDYWVVKLNSNGDISWKKSLGGSSGDVANSIQQTSDNGYIIAGYTYSKDGDVTLNHGISDCWIVKLNEMGDIQWQKSMGGSKGEGAMDIKQTSDDGYIIAALSNSNDGDLTTNHGNNDFWIIKTDSNGNIQWQKSLGGSKSDIPHSIQQTSDGGYIVAGSTEDAVDGDITESYGKRDSWIVKLNSNGNIQWQKTMGGVGDDHVQSIRQTSDGGYITAGGSTQSITDTILTYPQIPNYWIVKYSNMGEMQWQKRYGGSLNEGAIDIQETNDGGYTILGTSSSSDGQVIMNHGKFDYWIVKINNTGTIQWQKSLGGTGDDMASNIQKTSDGGFIISGHTSSNNGDITKNHGDRDYWIVKLAPEQREASNVIKIKLTPILYPNPARDFIYVERLPTDVPTEITITDMAGRKIFSQKYQEEKIRINTAAFPQAAYVIQVKIKDELIFSEKIIIRK</sequence>
<evidence type="ECO:0000313" key="5">
    <source>
        <dbReference type="Proteomes" id="UP001595735"/>
    </source>
</evidence>